<comment type="caution">
    <text evidence="1">The sequence shown here is derived from an EMBL/GenBank/DDBJ whole genome shotgun (WGS) entry which is preliminary data.</text>
</comment>
<dbReference type="EMBL" id="MU155142">
    <property type="protein sequence ID" value="KAF9484611.1"/>
    <property type="molecule type" value="Genomic_DNA"/>
</dbReference>
<accession>A0A9P6CXY2</accession>
<name>A0A9P6CXY2_9AGAR</name>
<reference evidence="1" key="1">
    <citation type="submission" date="2020-11" db="EMBL/GenBank/DDBJ databases">
        <authorList>
            <consortium name="DOE Joint Genome Institute"/>
            <person name="Ahrendt S."/>
            <person name="Riley R."/>
            <person name="Andreopoulos W."/>
            <person name="Labutti K."/>
            <person name="Pangilinan J."/>
            <person name="Ruiz-Duenas F.J."/>
            <person name="Barrasa J.M."/>
            <person name="Sanchez-Garcia M."/>
            <person name="Camarero S."/>
            <person name="Miyauchi S."/>
            <person name="Serrano A."/>
            <person name="Linde D."/>
            <person name="Babiker R."/>
            <person name="Drula E."/>
            <person name="Ayuso-Fernandez I."/>
            <person name="Pacheco R."/>
            <person name="Padilla G."/>
            <person name="Ferreira P."/>
            <person name="Barriuso J."/>
            <person name="Kellner H."/>
            <person name="Castanera R."/>
            <person name="Alfaro M."/>
            <person name="Ramirez L."/>
            <person name="Pisabarro A.G."/>
            <person name="Kuo A."/>
            <person name="Tritt A."/>
            <person name="Lipzen A."/>
            <person name="He G."/>
            <person name="Yan M."/>
            <person name="Ng V."/>
            <person name="Cullen D."/>
            <person name="Martin F."/>
            <person name="Rosso M.-N."/>
            <person name="Henrissat B."/>
            <person name="Hibbett D."/>
            <person name="Martinez A.T."/>
            <person name="Grigoriev I.V."/>
        </authorList>
    </citation>
    <scope>NUCLEOTIDE SEQUENCE</scope>
    <source>
        <strain evidence="1">CIRM-BRFM 674</strain>
    </source>
</reference>
<keyword evidence="2" id="KW-1185">Reference proteome</keyword>
<dbReference type="AlphaFoldDB" id="A0A9P6CXY2"/>
<organism evidence="1 2">
    <name type="scientific">Pholiota conissans</name>
    <dbReference type="NCBI Taxonomy" id="109636"/>
    <lineage>
        <taxon>Eukaryota</taxon>
        <taxon>Fungi</taxon>
        <taxon>Dikarya</taxon>
        <taxon>Basidiomycota</taxon>
        <taxon>Agaricomycotina</taxon>
        <taxon>Agaricomycetes</taxon>
        <taxon>Agaricomycetidae</taxon>
        <taxon>Agaricales</taxon>
        <taxon>Agaricineae</taxon>
        <taxon>Strophariaceae</taxon>
        <taxon>Pholiota</taxon>
    </lineage>
</organism>
<dbReference type="Proteomes" id="UP000807469">
    <property type="component" value="Unassembled WGS sequence"/>
</dbReference>
<evidence type="ECO:0000313" key="2">
    <source>
        <dbReference type="Proteomes" id="UP000807469"/>
    </source>
</evidence>
<sequence length="187" mass="21344">MPVSSEVKHRSRSPCTSDVGLGPWRAVLSERLYGDLAEVFLMASIPTWTLKKNGWSRHQALKQRFAISLNLYIQRIVEGIHGIMLSKVDEIRQAAAKLLGIVVEAQIIQVTQSSSQSERIEWAKHLRTFNPIVSAYAITDQYTSFSFELGHLADRLKHHKAMYTNSQSFLQLPEDIRNQHYVSKESH</sequence>
<protein>
    <submittedName>
        <fullName evidence="1">Uncharacterized protein</fullName>
    </submittedName>
</protein>
<proteinExistence type="predicted"/>
<gene>
    <name evidence="1" type="ORF">BDN70DRAFT_947056</name>
</gene>
<evidence type="ECO:0000313" key="1">
    <source>
        <dbReference type="EMBL" id="KAF9484611.1"/>
    </source>
</evidence>